<dbReference type="PANTHER" id="PTHR24305:SF166">
    <property type="entry name" value="CYTOCHROME P450 12A4, MITOCHONDRIAL-RELATED"/>
    <property type="match status" value="1"/>
</dbReference>
<evidence type="ECO:0000256" key="7">
    <source>
        <dbReference type="ARBA" id="ARBA00023004"/>
    </source>
</evidence>
<dbReference type="InterPro" id="IPR017972">
    <property type="entry name" value="Cyt_P450_CS"/>
</dbReference>
<keyword evidence="13" id="KW-1185">Reference proteome</keyword>
<dbReference type="AlphaFoldDB" id="A0AAJ8KGK8"/>
<organism evidence="12 13">
    <name type="scientific">Kwoniella bestiolae CBS 10118</name>
    <dbReference type="NCBI Taxonomy" id="1296100"/>
    <lineage>
        <taxon>Eukaryota</taxon>
        <taxon>Fungi</taxon>
        <taxon>Dikarya</taxon>
        <taxon>Basidiomycota</taxon>
        <taxon>Agaricomycotina</taxon>
        <taxon>Tremellomycetes</taxon>
        <taxon>Tremellales</taxon>
        <taxon>Cryptococcaceae</taxon>
        <taxon>Kwoniella</taxon>
    </lineage>
</organism>
<dbReference type="EMBL" id="CP144548">
    <property type="protein sequence ID" value="WVW86919.1"/>
    <property type="molecule type" value="Genomic_DNA"/>
</dbReference>
<dbReference type="GO" id="GO:0005506">
    <property type="term" value="F:iron ion binding"/>
    <property type="evidence" value="ECO:0007669"/>
    <property type="project" value="InterPro"/>
</dbReference>
<feature type="binding site" description="axial binding residue" evidence="9">
    <location>
        <position position="431"/>
    </location>
    <ligand>
        <name>heme</name>
        <dbReference type="ChEBI" id="CHEBI:30413"/>
    </ligand>
    <ligandPart>
        <name>Fe</name>
        <dbReference type="ChEBI" id="CHEBI:18248"/>
    </ligandPart>
</feature>
<dbReference type="GO" id="GO:0004497">
    <property type="term" value="F:monooxygenase activity"/>
    <property type="evidence" value="ECO:0007669"/>
    <property type="project" value="UniProtKB-KW"/>
</dbReference>
<reference evidence="12" key="2">
    <citation type="submission" date="2024-02" db="EMBL/GenBank/DDBJ databases">
        <title>Comparative genomics of Cryptococcus and Kwoniella reveals pathogenesis evolution and contrasting modes of karyotype evolution via chromosome fusion or intercentromeric recombination.</title>
        <authorList>
            <person name="Coelho M.A."/>
            <person name="David-Palma M."/>
            <person name="Shea T."/>
            <person name="Bowers K."/>
            <person name="McGinley-Smith S."/>
            <person name="Mohammad A.W."/>
            <person name="Gnirke A."/>
            <person name="Yurkov A.M."/>
            <person name="Nowrousian M."/>
            <person name="Sun S."/>
            <person name="Cuomo C.A."/>
            <person name="Heitman J."/>
        </authorList>
    </citation>
    <scope>NUCLEOTIDE SEQUENCE</scope>
    <source>
        <strain evidence="12">CBS 10118</strain>
    </source>
</reference>
<evidence type="ECO:0000256" key="9">
    <source>
        <dbReference type="PIRSR" id="PIRSR602401-1"/>
    </source>
</evidence>
<evidence type="ECO:0000256" key="5">
    <source>
        <dbReference type="ARBA" id="ARBA00022723"/>
    </source>
</evidence>
<evidence type="ECO:0000313" key="13">
    <source>
        <dbReference type="Proteomes" id="UP000092730"/>
    </source>
</evidence>
<keyword evidence="8 10" id="KW-0503">Monooxygenase</keyword>
<proteinExistence type="inferred from homology"/>
<evidence type="ECO:0000256" key="1">
    <source>
        <dbReference type="ARBA" id="ARBA00001971"/>
    </source>
</evidence>
<dbReference type="PANTHER" id="PTHR24305">
    <property type="entry name" value="CYTOCHROME P450"/>
    <property type="match status" value="1"/>
</dbReference>
<sequence>MVENIAATVLLQHWFTVAVSVLLGVLIRLFIRYLMILNHVKALPSIPTLFFGFEPGLRTRLPHIPWISPVNRYTVYEPWKKYERARSDLIAFPSFLSPTSAPHLSHKPLHMQRYTGFDVFGKTLLSTQTGPEHKRHWSVVKRCFSDRQMASVWDAMRWSLDTFIEEEVNQGEDGVVVDEESVLLQIILPPVMQMVPLHKLQRFWRARKAFLEHLEQMYLDKRAELRAEGISFDVDKVEDQASKDLLGALVHSQLNVEQEARLQKGDEKVAGLTKSEIIGNMWLLIFAGHETSGHTLVFAVAYLALYPHWQESVYNEIINACGDEQPTYSDMHKLPLASAVCLETLRLRDIVSTIMKEAVTDVVVPYTSWDSKGNLSPRTHLVKKGSLFVVDSSATSLNPHAWGPQSMEFNPRRRLGSTPPFTSFSLGARQCLGKRFAEVEMTSFISGICRNFKILPVRAHEDESWEEMKARMIDSATEQNSFQPGKFSVRLQRR</sequence>
<dbReference type="RefSeq" id="XP_065726841.1">
    <property type="nucleotide sequence ID" value="XM_065870769.1"/>
</dbReference>
<dbReference type="PRINTS" id="PR00463">
    <property type="entry name" value="EP450I"/>
</dbReference>
<name>A0AAJ8KGK8_9TREE</name>
<dbReference type="InterPro" id="IPR036396">
    <property type="entry name" value="Cyt_P450_sf"/>
</dbReference>
<dbReference type="Pfam" id="PF00067">
    <property type="entry name" value="p450"/>
    <property type="match status" value="1"/>
</dbReference>
<evidence type="ECO:0000256" key="11">
    <source>
        <dbReference type="SAM" id="Phobius"/>
    </source>
</evidence>
<dbReference type="GeneID" id="30212514"/>
<reference evidence="12" key="1">
    <citation type="submission" date="2013-07" db="EMBL/GenBank/DDBJ databases">
        <authorList>
            <consortium name="The Broad Institute Genome Sequencing Platform"/>
            <person name="Cuomo C."/>
            <person name="Litvintseva A."/>
            <person name="Chen Y."/>
            <person name="Heitman J."/>
            <person name="Sun S."/>
            <person name="Springer D."/>
            <person name="Dromer F."/>
            <person name="Young S.K."/>
            <person name="Zeng Q."/>
            <person name="Gargeya S."/>
            <person name="Fitzgerald M."/>
            <person name="Abouelleil A."/>
            <person name="Alvarado L."/>
            <person name="Berlin A.M."/>
            <person name="Chapman S.B."/>
            <person name="Dewar J."/>
            <person name="Goldberg J."/>
            <person name="Griggs A."/>
            <person name="Gujja S."/>
            <person name="Hansen M."/>
            <person name="Howarth C."/>
            <person name="Imamovic A."/>
            <person name="Larimer J."/>
            <person name="McCowan C."/>
            <person name="Murphy C."/>
            <person name="Pearson M."/>
            <person name="Priest M."/>
            <person name="Roberts A."/>
            <person name="Saif S."/>
            <person name="Shea T."/>
            <person name="Sykes S."/>
            <person name="Wortman J."/>
            <person name="Nusbaum C."/>
            <person name="Birren B."/>
        </authorList>
    </citation>
    <scope>NUCLEOTIDE SEQUENCE</scope>
    <source>
        <strain evidence="12">CBS 10118</strain>
    </source>
</reference>
<gene>
    <name evidence="12" type="ORF">I302_108974</name>
</gene>
<evidence type="ECO:0008006" key="14">
    <source>
        <dbReference type="Google" id="ProtNLM"/>
    </source>
</evidence>
<dbReference type="GO" id="GO:0020037">
    <property type="term" value="F:heme binding"/>
    <property type="evidence" value="ECO:0007669"/>
    <property type="project" value="InterPro"/>
</dbReference>
<evidence type="ECO:0000256" key="8">
    <source>
        <dbReference type="ARBA" id="ARBA00023033"/>
    </source>
</evidence>
<comment type="pathway">
    <text evidence="2">Secondary metabolite biosynthesis.</text>
</comment>
<dbReference type="KEGG" id="kbi:30212514"/>
<protein>
    <recommendedName>
        <fullName evidence="14">Cytochrome P450</fullName>
    </recommendedName>
</protein>
<keyword evidence="11" id="KW-0472">Membrane</keyword>
<evidence type="ECO:0000256" key="3">
    <source>
        <dbReference type="ARBA" id="ARBA00010617"/>
    </source>
</evidence>
<dbReference type="GO" id="GO:0016705">
    <property type="term" value="F:oxidoreductase activity, acting on paired donors, with incorporation or reduction of molecular oxygen"/>
    <property type="evidence" value="ECO:0007669"/>
    <property type="project" value="InterPro"/>
</dbReference>
<evidence type="ECO:0000313" key="12">
    <source>
        <dbReference type="EMBL" id="WVW86919.1"/>
    </source>
</evidence>
<feature type="transmembrane region" description="Helical" evidence="11">
    <location>
        <begin position="12"/>
        <end position="31"/>
    </location>
</feature>
<comment type="similarity">
    <text evidence="3 10">Belongs to the cytochrome P450 family.</text>
</comment>
<dbReference type="Proteomes" id="UP000092730">
    <property type="component" value="Chromosome 8"/>
</dbReference>
<dbReference type="PROSITE" id="PS00086">
    <property type="entry name" value="CYTOCHROME_P450"/>
    <property type="match status" value="1"/>
</dbReference>
<keyword evidence="11" id="KW-1133">Transmembrane helix</keyword>
<dbReference type="InterPro" id="IPR001128">
    <property type="entry name" value="Cyt_P450"/>
</dbReference>
<keyword evidence="11" id="KW-0812">Transmembrane</keyword>
<evidence type="ECO:0000256" key="4">
    <source>
        <dbReference type="ARBA" id="ARBA00022617"/>
    </source>
</evidence>
<keyword evidence="7 9" id="KW-0408">Iron</keyword>
<evidence type="ECO:0000256" key="10">
    <source>
        <dbReference type="RuleBase" id="RU000461"/>
    </source>
</evidence>
<dbReference type="PRINTS" id="PR00385">
    <property type="entry name" value="P450"/>
</dbReference>
<dbReference type="InterPro" id="IPR002401">
    <property type="entry name" value="Cyt_P450_E_grp-I"/>
</dbReference>
<keyword evidence="4 9" id="KW-0349">Heme</keyword>
<dbReference type="SUPFAM" id="SSF48264">
    <property type="entry name" value="Cytochrome P450"/>
    <property type="match status" value="1"/>
</dbReference>
<keyword evidence="5 9" id="KW-0479">Metal-binding</keyword>
<dbReference type="InterPro" id="IPR050121">
    <property type="entry name" value="Cytochrome_P450_monoxygenase"/>
</dbReference>
<dbReference type="Gene3D" id="1.10.630.10">
    <property type="entry name" value="Cytochrome P450"/>
    <property type="match status" value="1"/>
</dbReference>
<evidence type="ECO:0000256" key="2">
    <source>
        <dbReference type="ARBA" id="ARBA00005179"/>
    </source>
</evidence>
<evidence type="ECO:0000256" key="6">
    <source>
        <dbReference type="ARBA" id="ARBA00023002"/>
    </source>
</evidence>
<keyword evidence="6 10" id="KW-0560">Oxidoreductase</keyword>
<accession>A0AAJ8KGK8</accession>
<comment type="cofactor">
    <cofactor evidence="1 9">
        <name>heme</name>
        <dbReference type="ChEBI" id="CHEBI:30413"/>
    </cofactor>
</comment>